<reference evidence="5 6" key="1">
    <citation type="submission" date="2024-01" db="EMBL/GenBank/DDBJ databases">
        <title>The genomes of 5 underutilized Papilionoideae crops provide insights into root nodulation and disease resistanc.</title>
        <authorList>
            <person name="Jiang F."/>
        </authorList>
    </citation>
    <scope>NUCLEOTIDE SEQUENCE [LARGE SCALE GENOMIC DNA]</scope>
    <source>
        <strain evidence="5">JINMINGXINNONG_FW02</strain>
        <tissue evidence="5">Leaves</tissue>
    </source>
</reference>
<dbReference type="PANTHER" id="PTHR48006:SF71">
    <property type="entry name" value="CYSTEINE-RICH RLK (RECEPTOR-LIKE KINASE) PROTEIN"/>
    <property type="match status" value="1"/>
</dbReference>
<dbReference type="Pfam" id="PF00560">
    <property type="entry name" value="LRR_1"/>
    <property type="match status" value="1"/>
</dbReference>
<dbReference type="EMBL" id="JAYMYR010000010">
    <property type="protein sequence ID" value="KAK7335229.1"/>
    <property type="molecule type" value="Genomic_DNA"/>
</dbReference>
<dbReference type="Proteomes" id="UP001374584">
    <property type="component" value="Unassembled WGS sequence"/>
</dbReference>
<feature type="signal peptide" evidence="3">
    <location>
        <begin position="1"/>
        <end position="25"/>
    </location>
</feature>
<dbReference type="InterPro" id="IPR032675">
    <property type="entry name" value="LRR_dom_sf"/>
</dbReference>
<dbReference type="GO" id="GO:0016020">
    <property type="term" value="C:membrane"/>
    <property type="evidence" value="ECO:0007669"/>
    <property type="project" value="UniProtKB-SubCell"/>
</dbReference>
<name>A0AAN9LJB8_PHACN</name>
<comment type="caution">
    <text evidence="5">The sequence shown here is derived from an EMBL/GenBank/DDBJ whole genome shotgun (WGS) entry which is preliminary data.</text>
</comment>
<dbReference type="InterPro" id="IPR055414">
    <property type="entry name" value="LRR_R13L4/SHOC2-like"/>
</dbReference>
<dbReference type="Pfam" id="PF23598">
    <property type="entry name" value="LRR_14"/>
    <property type="match status" value="1"/>
</dbReference>
<feature type="chain" id="PRO_5042993796" description="Disease resistance R13L4/SHOC-2-like LRR domain-containing protein" evidence="3">
    <location>
        <begin position="26"/>
        <end position="260"/>
    </location>
</feature>
<sequence length="260" mass="28708">MKNITPSQLLFLSLLLLCFTSLAFGQNTTHPDEVDALKEIGKTLGNKNWDTDIDPCSNQPPWNVTPEENSVSCNCSIPTDTFCHVVSIILKSQNLSGTLPSELVRLPYLQKIHLSRNYLNGTIPPQWGFMKLVNISILGNRITGPIPKELGNISTLKVLALEFNQLSGELPPELGNLPQLERLLLTSNYFTGNLPATFATLTTLKHMVMYGSGFSGPIPSGISFLNNLTDLWFPRVLRSCNLIGMVPEYLGNVTSLRSLH</sequence>
<organism evidence="5 6">
    <name type="scientific">Phaseolus coccineus</name>
    <name type="common">Scarlet runner bean</name>
    <name type="synonym">Phaseolus multiflorus</name>
    <dbReference type="NCBI Taxonomy" id="3886"/>
    <lineage>
        <taxon>Eukaryota</taxon>
        <taxon>Viridiplantae</taxon>
        <taxon>Streptophyta</taxon>
        <taxon>Embryophyta</taxon>
        <taxon>Tracheophyta</taxon>
        <taxon>Spermatophyta</taxon>
        <taxon>Magnoliopsida</taxon>
        <taxon>eudicotyledons</taxon>
        <taxon>Gunneridae</taxon>
        <taxon>Pentapetalae</taxon>
        <taxon>rosids</taxon>
        <taxon>fabids</taxon>
        <taxon>Fabales</taxon>
        <taxon>Fabaceae</taxon>
        <taxon>Papilionoideae</taxon>
        <taxon>50 kb inversion clade</taxon>
        <taxon>NPAAA clade</taxon>
        <taxon>indigoferoid/millettioid clade</taxon>
        <taxon>Phaseoleae</taxon>
        <taxon>Phaseolus</taxon>
    </lineage>
</organism>
<dbReference type="Gene3D" id="3.80.10.10">
    <property type="entry name" value="Ribonuclease Inhibitor"/>
    <property type="match status" value="1"/>
</dbReference>
<proteinExistence type="predicted"/>
<gene>
    <name evidence="5" type="ORF">VNO80_27006</name>
</gene>
<keyword evidence="2" id="KW-0677">Repeat</keyword>
<comment type="subcellular location">
    <subcellularLocation>
        <location evidence="1">Membrane</location>
        <topology evidence="1">Single-pass type I membrane protein</topology>
    </subcellularLocation>
</comment>
<dbReference type="SUPFAM" id="SSF52058">
    <property type="entry name" value="L domain-like"/>
    <property type="match status" value="1"/>
</dbReference>
<keyword evidence="6" id="KW-1185">Reference proteome</keyword>
<evidence type="ECO:0000313" key="6">
    <source>
        <dbReference type="Proteomes" id="UP001374584"/>
    </source>
</evidence>
<evidence type="ECO:0000256" key="1">
    <source>
        <dbReference type="ARBA" id="ARBA00004479"/>
    </source>
</evidence>
<evidence type="ECO:0000313" key="5">
    <source>
        <dbReference type="EMBL" id="KAK7335229.1"/>
    </source>
</evidence>
<dbReference type="AlphaFoldDB" id="A0AAN9LJB8"/>
<dbReference type="FunFam" id="3.80.10.10:FF:000452">
    <property type="entry name" value="Probable LRR receptor-like serine/threonine-protein kinase RFK1"/>
    <property type="match status" value="1"/>
</dbReference>
<dbReference type="PANTHER" id="PTHR48006">
    <property type="entry name" value="LEUCINE-RICH REPEAT-CONTAINING PROTEIN DDB_G0281931-RELATED"/>
    <property type="match status" value="1"/>
</dbReference>
<accession>A0AAN9LJB8</accession>
<dbReference type="InterPro" id="IPR001611">
    <property type="entry name" value="Leu-rich_rpt"/>
</dbReference>
<evidence type="ECO:0000259" key="4">
    <source>
        <dbReference type="Pfam" id="PF23598"/>
    </source>
</evidence>
<dbReference type="InterPro" id="IPR051824">
    <property type="entry name" value="LRR_Rcpt-Like_S/T_Kinase"/>
</dbReference>
<protein>
    <recommendedName>
        <fullName evidence="4">Disease resistance R13L4/SHOC-2-like LRR domain-containing protein</fullName>
    </recommendedName>
</protein>
<evidence type="ECO:0000256" key="2">
    <source>
        <dbReference type="ARBA" id="ARBA00022737"/>
    </source>
</evidence>
<keyword evidence="3" id="KW-0732">Signal</keyword>
<evidence type="ECO:0000256" key="3">
    <source>
        <dbReference type="SAM" id="SignalP"/>
    </source>
</evidence>
<feature type="domain" description="Disease resistance R13L4/SHOC-2-like LRR" evidence="4">
    <location>
        <begin position="148"/>
        <end position="260"/>
    </location>
</feature>